<dbReference type="InterPro" id="IPR040026">
    <property type="entry name" value="FliD"/>
</dbReference>
<comment type="function">
    <text evidence="5">Required for morphogenesis and for the elongation of the flagellar filament by facilitating polymerization of the flagellin monomers at the tip of growing filament. Forms a capping structure, which prevents flagellin subunits (transported through the central channel of the flagellum) from leaking out without polymerization at the distal end.</text>
</comment>
<comment type="caution">
    <text evidence="8">The sequence shown here is derived from an EMBL/GenBank/DDBJ whole genome shotgun (WGS) entry which is preliminary data.</text>
</comment>
<evidence type="ECO:0000256" key="3">
    <source>
        <dbReference type="ARBA" id="ARBA00023054"/>
    </source>
</evidence>
<dbReference type="PANTHER" id="PTHR30288">
    <property type="entry name" value="FLAGELLAR CAP/ASSEMBLY PROTEIN FLID"/>
    <property type="match status" value="1"/>
</dbReference>
<dbReference type="GO" id="GO:0071973">
    <property type="term" value="P:bacterial-type flagellum-dependent cell motility"/>
    <property type="evidence" value="ECO:0007669"/>
    <property type="project" value="TreeGrafter"/>
</dbReference>
<evidence type="ECO:0000256" key="4">
    <source>
        <dbReference type="ARBA" id="ARBA00023143"/>
    </source>
</evidence>
<feature type="domain" description="Flagellar hook-associated protein 2 N-terminal" evidence="6">
    <location>
        <begin position="17"/>
        <end position="118"/>
    </location>
</feature>
<gene>
    <name evidence="8" type="ORF">VN21_10510</name>
</gene>
<evidence type="ECO:0000256" key="2">
    <source>
        <dbReference type="ARBA" id="ARBA00011255"/>
    </source>
</evidence>
<dbReference type="GO" id="GO:0005576">
    <property type="term" value="C:extracellular region"/>
    <property type="evidence" value="ECO:0007669"/>
    <property type="project" value="UniProtKB-SubCell"/>
</dbReference>
<keyword evidence="9" id="KW-1185">Reference proteome</keyword>
<comment type="similarity">
    <text evidence="1 5">Belongs to the FliD family.</text>
</comment>
<dbReference type="PATRIC" id="fig|1629550.3.peg.1553"/>
<dbReference type="Pfam" id="PF07195">
    <property type="entry name" value="FliD_C"/>
    <property type="match status" value="1"/>
</dbReference>
<dbReference type="InterPro" id="IPR003481">
    <property type="entry name" value="FliD_N"/>
</dbReference>
<dbReference type="RefSeq" id="WP_046823230.1">
    <property type="nucleotide sequence ID" value="NZ_LBBT01000216.1"/>
</dbReference>
<dbReference type="PANTHER" id="PTHR30288:SF0">
    <property type="entry name" value="FLAGELLAR HOOK-ASSOCIATED PROTEIN 2"/>
    <property type="match status" value="1"/>
</dbReference>
<dbReference type="GO" id="GO:0009424">
    <property type="term" value="C:bacterial-type flagellum hook"/>
    <property type="evidence" value="ECO:0007669"/>
    <property type="project" value="UniProtKB-UniRule"/>
</dbReference>
<dbReference type="Pfam" id="PF02465">
    <property type="entry name" value="FliD_N"/>
    <property type="match status" value="1"/>
</dbReference>
<evidence type="ECO:0000256" key="1">
    <source>
        <dbReference type="ARBA" id="ARBA00009764"/>
    </source>
</evidence>
<feature type="domain" description="Flagellar hook-associated protein 2 C-terminal" evidence="7">
    <location>
        <begin position="263"/>
        <end position="517"/>
    </location>
</feature>
<accession>A0A0M3DI27</accession>
<evidence type="ECO:0000256" key="5">
    <source>
        <dbReference type="RuleBase" id="RU362066"/>
    </source>
</evidence>
<dbReference type="GO" id="GO:0009421">
    <property type="term" value="C:bacterial-type flagellum filament cap"/>
    <property type="evidence" value="ECO:0007669"/>
    <property type="project" value="InterPro"/>
</dbReference>
<dbReference type="Proteomes" id="UP000034407">
    <property type="component" value="Unassembled WGS sequence"/>
</dbReference>
<dbReference type="EMBL" id="LBBT01000216">
    <property type="protein sequence ID" value="KKY01094.1"/>
    <property type="molecule type" value="Genomic_DNA"/>
</dbReference>
<protein>
    <recommendedName>
        <fullName evidence="5">Flagellar hook-associated protein 2</fullName>
        <shortName evidence="5">HAP2</shortName>
    </recommendedName>
    <alternativeName>
        <fullName evidence="5">Flagellar cap protein</fullName>
    </alternativeName>
</protein>
<comment type="subunit">
    <text evidence="2 5">Homopentamer.</text>
</comment>
<evidence type="ECO:0000259" key="6">
    <source>
        <dbReference type="Pfam" id="PF02465"/>
    </source>
</evidence>
<feature type="coiled-coil region" evidence="5">
    <location>
        <begin position="473"/>
        <end position="500"/>
    </location>
</feature>
<sequence length="525" mass="58570">MTSVGSASSVRIPGLATGMDTDAMIKDMLSGEQQKIDKAKQKQQTVKWQQEIYREVMKDIKSLQDKYFSVTSPNSIMSSSAWNTLTIGSSNENVITASGSAGANRVDYSFNVVKLAQSAKMSSSKAINNVDIKKDSSLESLGLSGEQKFSIKFGDKDTDISKEITIRTEPLYETDSDGNFVLDKDGNKVVKEPADTVDTLIKKINDSTDGNVKASYSEMTGEFTIQSTKTGENSKLQIVDASGNESGTLDFLGISRSEKGSNSQIEVKAKDGSFAKTLNEESNSFSIDGITYNVHTTGTCDITSKEDVQPVVDNMKKFVEDYNKIMDKIYSLVTEKANKEYPPLTEAQKKDMSEEEIERWEKKAKEGLLRNDSEMRSFMDKMQNAIFGDDMKFLMDCGLTSSEDYTKKGQLSLDEDKFKKALQNNSQKVYDAFAGGNDSVLEKMKDTMYDYVGTSSSVFAKKAGLEKTSSVVNNFYSEQIKRQEDAIKLLQRKMDDRENKLYKQFGQLEASMNKLNSQMNYFAQM</sequence>
<keyword evidence="4 5" id="KW-0975">Bacterial flagellum</keyword>
<dbReference type="InterPro" id="IPR010809">
    <property type="entry name" value="FliD_C"/>
</dbReference>
<comment type="subcellular location">
    <subcellularLocation>
        <location evidence="5">Secreted</location>
    </subcellularLocation>
    <subcellularLocation>
        <location evidence="5">Bacterial flagellum</location>
    </subcellularLocation>
</comment>
<proteinExistence type="inferred from homology"/>
<reference evidence="8 9" key="1">
    <citation type="submission" date="2015-04" db="EMBL/GenBank/DDBJ databases">
        <title>Microcin producing Clostridium sp. JC272T.</title>
        <authorList>
            <person name="Jyothsna T."/>
            <person name="Sasikala C."/>
            <person name="Ramana C."/>
        </authorList>
    </citation>
    <scope>NUCLEOTIDE SEQUENCE [LARGE SCALE GENOMIC DNA]</scope>
    <source>
        <strain evidence="8 9">JC272</strain>
    </source>
</reference>
<dbReference type="GO" id="GO:0007155">
    <property type="term" value="P:cell adhesion"/>
    <property type="evidence" value="ECO:0007669"/>
    <property type="project" value="InterPro"/>
</dbReference>
<organism evidence="8 9">
    <name type="scientific">Paraclostridium benzoelyticum</name>
    <dbReference type="NCBI Taxonomy" id="1629550"/>
    <lineage>
        <taxon>Bacteria</taxon>
        <taxon>Bacillati</taxon>
        <taxon>Bacillota</taxon>
        <taxon>Clostridia</taxon>
        <taxon>Peptostreptococcales</taxon>
        <taxon>Peptostreptococcaceae</taxon>
        <taxon>Paraclostridium</taxon>
    </lineage>
</organism>
<keyword evidence="3 5" id="KW-0175">Coiled coil</keyword>
<evidence type="ECO:0000313" key="8">
    <source>
        <dbReference type="EMBL" id="KKY01094.1"/>
    </source>
</evidence>
<evidence type="ECO:0000259" key="7">
    <source>
        <dbReference type="Pfam" id="PF07195"/>
    </source>
</evidence>
<evidence type="ECO:0000313" key="9">
    <source>
        <dbReference type="Proteomes" id="UP000034407"/>
    </source>
</evidence>
<name>A0A0M3DI27_9FIRM</name>
<dbReference type="AlphaFoldDB" id="A0A0M3DI27"/>
<keyword evidence="5" id="KW-0964">Secreted</keyword>
<dbReference type="OrthoDB" id="9776025at2"/>